<organism evidence="3">
    <name type="scientific">Candidatus Kentrum sp. LPFa</name>
    <dbReference type="NCBI Taxonomy" id="2126335"/>
    <lineage>
        <taxon>Bacteria</taxon>
        <taxon>Pseudomonadati</taxon>
        <taxon>Pseudomonadota</taxon>
        <taxon>Gammaproteobacteria</taxon>
        <taxon>Candidatus Kentrum</taxon>
    </lineage>
</organism>
<dbReference type="AlphaFoldDB" id="A0A450VY65"/>
<dbReference type="Gene3D" id="3.30.470.20">
    <property type="entry name" value="ATP-grasp fold, B domain"/>
    <property type="match status" value="1"/>
</dbReference>
<evidence type="ECO:0000256" key="1">
    <source>
        <dbReference type="PROSITE-ProRule" id="PRU00409"/>
    </source>
</evidence>
<feature type="domain" description="ATP-grasp" evidence="2">
    <location>
        <begin position="128"/>
        <end position="318"/>
    </location>
</feature>
<dbReference type="EMBL" id="CAADFK010000010">
    <property type="protein sequence ID" value="VFK09626.1"/>
    <property type="molecule type" value="Genomic_DNA"/>
</dbReference>
<proteinExistence type="predicted"/>
<keyword evidence="1" id="KW-0067">ATP-binding</keyword>
<dbReference type="InterPro" id="IPR011761">
    <property type="entry name" value="ATP-grasp"/>
</dbReference>
<reference evidence="3" key="1">
    <citation type="submission" date="2019-02" db="EMBL/GenBank/DDBJ databases">
        <authorList>
            <person name="Gruber-Vodicka R. H."/>
            <person name="Seah K. B. B."/>
        </authorList>
    </citation>
    <scope>NUCLEOTIDE SEQUENCE</scope>
    <source>
        <strain evidence="3">BECK_S313</strain>
    </source>
</reference>
<dbReference type="PANTHER" id="PTHR37018">
    <property type="entry name" value="CULTURE SPECIFIC PROTEIN, PUTATIVE (AFU_ORTHOLOGUE AFUA_2G00130)-RELATED"/>
    <property type="match status" value="1"/>
</dbReference>
<evidence type="ECO:0000313" key="3">
    <source>
        <dbReference type="EMBL" id="VFK09626.1"/>
    </source>
</evidence>
<name>A0A450VY65_9GAMM</name>
<evidence type="ECO:0000259" key="2">
    <source>
        <dbReference type="PROSITE" id="PS50975"/>
    </source>
</evidence>
<dbReference type="PROSITE" id="PS50975">
    <property type="entry name" value="ATP_GRASP"/>
    <property type="match status" value="1"/>
</dbReference>
<keyword evidence="1" id="KW-0547">Nucleotide-binding</keyword>
<dbReference type="InterPro" id="IPR053269">
    <property type="entry name" value="Asp-Met_ligase"/>
</dbReference>
<protein>
    <submittedName>
        <fullName evidence="3">ATP-grasp domain-containing protein</fullName>
    </submittedName>
</protein>
<sequence>MVISATSAVISPAFTPRIFNHDIMSCTTDELIGNHLYSGRALGMTRVGDIIQLHPDLKSEWPFIQKHYRRIGLTHTDQVIWHVDHGGLLEYPDHEISVFFFGAGEHAACPNNDWFFSVDYINSKNNFVALAQSLRVPIPVTRCFASTSEITDREIKNMAFPCYLKAAISVSGVGIYRCHDEAELRQAITRFRPSDPVQVQQEALSNVFLNLQYEADDRGYWKLAATEQILNGPVHQGNRFPTIHDHEPWECVEPMAEWLYNKGIRGIFAFDVAAIEEREGTKYQVIECNPRFNGASYPTMIAHKLGITHWSARLLKTRHRSLRDLNLNGLEYNASRKEGIVIVNWGPILVGRVLFLFAGSPPVQERLARELDKRL</sequence>
<dbReference type="GO" id="GO:0005524">
    <property type="term" value="F:ATP binding"/>
    <property type="evidence" value="ECO:0007669"/>
    <property type="project" value="UniProtKB-UniRule"/>
</dbReference>
<accession>A0A450VY65</accession>
<gene>
    <name evidence="3" type="ORF">BECKLPF1236B_GA0070989_101029</name>
</gene>
<dbReference type="PANTHER" id="PTHR37018:SF1">
    <property type="entry name" value="CULTURE SPECIFIC PROTEIN, PUTATIVE (AFU_ORTHOLOGUE AFUA_2G00130)-RELATED"/>
    <property type="match status" value="1"/>
</dbReference>
<dbReference type="GO" id="GO:0046872">
    <property type="term" value="F:metal ion binding"/>
    <property type="evidence" value="ECO:0007669"/>
    <property type="project" value="InterPro"/>
</dbReference>
<dbReference type="SUPFAM" id="SSF56059">
    <property type="entry name" value="Glutathione synthetase ATP-binding domain-like"/>
    <property type="match status" value="1"/>
</dbReference>